<organism evidence="2">
    <name type="scientific">uncultured Quadrisphaera sp</name>
    <dbReference type="NCBI Taxonomy" id="904978"/>
    <lineage>
        <taxon>Bacteria</taxon>
        <taxon>Bacillati</taxon>
        <taxon>Actinomycetota</taxon>
        <taxon>Actinomycetes</taxon>
        <taxon>Kineosporiales</taxon>
        <taxon>Kineosporiaceae</taxon>
        <taxon>Quadrisphaera</taxon>
        <taxon>environmental samples</taxon>
    </lineage>
</organism>
<accession>A0A6J4Q1Y0</accession>
<proteinExistence type="predicted"/>
<feature type="region of interest" description="Disordered" evidence="1">
    <location>
        <begin position="249"/>
        <end position="365"/>
    </location>
</feature>
<feature type="compositionally biased region" description="Pro residues" evidence="1">
    <location>
        <begin position="141"/>
        <end position="151"/>
    </location>
</feature>
<feature type="compositionally biased region" description="Basic residues" evidence="1">
    <location>
        <begin position="123"/>
        <end position="132"/>
    </location>
</feature>
<feature type="non-terminal residue" evidence="2">
    <location>
        <position position="365"/>
    </location>
</feature>
<sequence>DDDDAPHGRGGHRQPHRGAQRPAPPGGPGALRRPALPPHRAQRPRPARGLPGPVAGLRGSGAAGAHPRDPAPRVRPRRHPPRPGQQLRPALRQRRERVRPGDGHRPRPVPRRAGDLDQGGVRHVARPLRAGRRLPQAPAGQPRPVPGPDGPGPRRRLLQPPPRPQHPAGGDDGRARHRGALGARDLRRHLLVLRRRHARGRRGAGRARHAAADPPALVLDAQPLDRDPGPARRPRRARRRLHRLLPAGAGAADHQVPRRRARRLPRRAGRFAQPRPAHLHDPGPGARARCAGPRAGAEPGADGAGLGPARPARHVRAGRRLERGAAGGERGGDRAALVHRRGADGDRRARRGGRHQPVGQLQRGV</sequence>
<dbReference type="AlphaFoldDB" id="A0A6J4Q1Y0"/>
<feature type="region of interest" description="Disordered" evidence="1">
    <location>
        <begin position="1"/>
        <end position="177"/>
    </location>
</feature>
<feature type="compositionally biased region" description="Basic residues" evidence="1">
    <location>
        <begin position="9"/>
        <end position="19"/>
    </location>
</feature>
<reference evidence="2" key="1">
    <citation type="submission" date="2020-02" db="EMBL/GenBank/DDBJ databases">
        <authorList>
            <person name="Meier V. D."/>
        </authorList>
    </citation>
    <scope>NUCLEOTIDE SEQUENCE</scope>
    <source>
        <strain evidence="2">AVDCRST_MAG35</strain>
    </source>
</reference>
<gene>
    <name evidence="2" type="ORF">AVDCRST_MAG35-2588</name>
</gene>
<evidence type="ECO:0000313" key="2">
    <source>
        <dbReference type="EMBL" id="CAA9430750.1"/>
    </source>
</evidence>
<feature type="compositionally biased region" description="Low complexity" evidence="1">
    <location>
        <begin position="282"/>
        <end position="301"/>
    </location>
</feature>
<dbReference type="EMBL" id="CADCUY010000517">
    <property type="protein sequence ID" value="CAA9430750.1"/>
    <property type="molecule type" value="Genomic_DNA"/>
</dbReference>
<name>A0A6J4Q1Y0_9ACTN</name>
<evidence type="ECO:0000256" key="1">
    <source>
        <dbReference type="SAM" id="MobiDB-lite"/>
    </source>
</evidence>
<protein>
    <submittedName>
        <fullName evidence="2">L-glyceraldehyde 3-phosphate reductase</fullName>
    </submittedName>
</protein>
<feature type="non-terminal residue" evidence="2">
    <location>
        <position position="1"/>
    </location>
</feature>
<feature type="compositionally biased region" description="Basic residues" evidence="1">
    <location>
        <begin position="257"/>
        <end position="269"/>
    </location>
</feature>